<keyword evidence="2 3" id="KW-0040">ANK repeat</keyword>
<dbReference type="PANTHER" id="PTHR24171">
    <property type="entry name" value="ANKYRIN REPEAT DOMAIN-CONTAINING PROTEIN 39-RELATED"/>
    <property type="match status" value="1"/>
</dbReference>
<dbReference type="RefSeq" id="WP_136694130.1">
    <property type="nucleotide sequence ID" value="NZ_SSHH01000003.1"/>
</dbReference>
<dbReference type="OrthoDB" id="7390289at2"/>
<feature type="repeat" description="ANK" evidence="3">
    <location>
        <begin position="69"/>
        <end position="101"/>
    </location>
</feature>
<name>A0A4T3F4M2_9SPHN</name>
<feature type="repeat" description="ANK" evidence="3">
    <location>
        <begin position="135"/>
        <end position="167"/>
    </location>
</feature>
<feature type="compositionally biased region" description="Polar residues" evidence="4">
    <location>
        <begin position="201"/>
        <end position="210"/>
    </location>
</feature>
<keyword evidence="6" id="KW-1185">Reference proteome</keyword>
<dbReference type="Pfam" id="PF00023">
    <property type="entry name" value="Ank"/>
    <property type="match status" value="1"/>
</dbReference>
<proteinExistence type="predicted"/>
<dbReference type="PROSITE" id="PS50088">
    <property type="entry name" value="ANK_REPEAT"/>
    <property type="match status" value="3"/>
</dbReference>
<evidence type="ECO:0000313" key="6">
    <source>
        <dbReference type="Proteomes" id="UP000309389"/>
    </source>
</evidence>
<dbReference type="InterPro" id="IPR002110">
    <property type="entry name" value="Ankyrin_rpt"/>
</dbReference>
<dbReference type="EMBL" id="SSHH01000003">
    <property type="protein sequence ID" value="TIX49653.1"/>
    <property type="molecule type" value="Genomic_DNA"/>
</dbReference>
<sequence>MAPLRTILRTGILTGLAGLSIGLAMPAAAQLYSDGYEFLQAVEKKDGTKVTELLDAPGSTVVNARDLSTGRSAMHIVVARRDGTWIDFLYQQGANVNIADNDGMTPLMLATQLGYVEGVEKLIAHGARVDVTNSSGETPLMYAVHGRNTELMRVLLQAGADPDRYDNSGRSARDYARLRGANDVTNGTITRYERPEGERASSGTTYGPSF</sequence>
<feature type="region of interest" description="Disordered" evidence="4">
    <location>
        <begin position="186"/>
        <end position="210"/>
    </location>
</feature>
<dbReference type="PANTHER" id="PTHR24171:SF9">
    <property type="entry name" value="ANKYRIN REPEAT DOMAIN-CONTAINING PROTEIN 39"/>
    <property type="match status" value="1"/>
</dbReference>
<evidence type="ECO:0000256" key="4">
    <source>
        <dbReference type="SAM" id="MobiDB-lite"/>
    </source>
</evidence>
<comment type="caution">
    <text evidence="5">The sequence shown here is derived from an EMBL/GenBank/DDBJ whole genome shotgun (WGS) entry which is preliminary data.</text>
</comment>
<gene>
    <name evidence="5" type="ORF">E5222_12570</name>
</gene>
<dbReference type="Gene3D" id="1.25.40.20">
    <property type="entry name" value="Ankyrin repeat-containing domain"/>
    <property type="match status" value="2"/>
</dbReference>
<dbReference type="PROSITE" id="PS50297">
    <property type="entry name" value="ANK_REP_REGION"/>
    <property type="match status" value="3"/>
</dbReference>
<feature type="repeat" description="ANK" evidence="3">
    <location>
        <begin position="102"/>
        <end position="134"/>
    </location>
</feature>
<dbReference type="Proteomes" id="UP000309389">
    <property type="component" value="Unassembled WGS sequence"/>
</dbReference>
<dbReference type="Pfam" id="PF12796">
    <property type="entry name" value="Ank_2"/>
    <property type="match status" value="1"/>
</dbReference>
<dbReference type="SUPFAM" id="SSF48403">
    <property type="entry name" value="Ankyrin repeat"/>
    <property type="match status" value="1"/>
</dbReference>
<keyword evidence="1" id="KW-0677">Repeat</keyword>
<evidence type="ECO:0000256" key="1">
    <source>
        <dbReference type="ARBA" id="ARBA00022737"/>
    </source>
</evidence>
<dbReference type="SMART" id="SM00248">
    <property type="entry name" value="ANK"/>
    <property type="match status" value="3"/>
</dbReference>
<evidence type="ECO:0000313" key="5">
    <source>
        <dbReference type="EMBL" id="TIX49653.1"/>
    </source>
</evidence>
<protein>
    <submittedName>
        <fullName evidence="5">Ankyrin repeat domain-containing protein</fullName>
    </submittedName>
</protein>
<evidence type="ECO:0000256" key="3">
    <source>
        <dbReference type="PROSITE-ProRule" id="PRU00023"/>
    </source>
</evidence>
<dbReference type="AlphaFoldDB" id="A0A4T3F4M2"/>
<evidence type="ECO:0000256" key="2">
    <source>
        <dbReference type="ARBA" id="ARBA00023043"/>
    </source>
</evidence>
<dbReference type="InterPro" id="IPR036770">
    <property type="entry name" value="Ankyrin_rpt-contain_sf"/>
</dbReference>
<reference evidence="5 6" key="1">
    <citation type="submission" date="2019-04" db="EMBL/GenBank/DDBJ databases">
        <title>Altererythrobacter aquimixticola sp. nov., isolated from sediment of junction between the ocean and a freshwater spring.</title>
        <authorList>
            <person name="Yoon J.-H."/>
        </authorList>
    </citation>
    <scope>NUCLEOTIDE SEQUENCE [LARGE SCALE GENOMIC DNA]</scope>
    <source>
        <strain evidence="5 6">SSKS-13</strain>
    </source>
</reference>
<accession>A0A4T3F4M2</accession>
<organism evidence="5 6">
    <name type="scientific">Alteraurantiacibacter aquimixticola</name>
    <dbReference type="NCBI Taxonomy" id="2489173"/>
    <lineage>
        <taxon>Bacteria</taxon>
        <taxon>Pseudomonadati</taxon>
        <taxon>Pseudomonadota</taxon>
        <taxon>Alphaproteobacteria</taxon>
        <taxon>Sphingomonadales</taxon>
        <taxon>Erythrobacteraceae</taxon>
        <taxon>Alteraurantiacibacter</taxon>
    </lineage>
</organism>